<name>A0ABZ0K2Q4_9GAMM</name>
<evidence type="ECO:0008006" key="4">
    <source>
        <dbReference type="Google" id="ProtNLM"/>
    </source>
</evidence>
<reference evidence="2 3" key="1">
    <citation type="submission" date="2023-10" db="EMBL/GenBank/DDBJ databases">
        <title>Complete genome sequence of Shewanella sp. DAU334.</title>
        <authorList>
            <person name="Lee Y.-S."/>
            <person name="Jeong H.-R."/>
            <person name="Hwang E.-J."/>
            <person name="Choi Y.-L."/>
            <person name="Kim G.-D."/>
        </authorList>
    </citation>
    <scope>NUCLEOTIDE SEQUENCE [LARGE SCALE GENOMIC DNA]</scope>
    <source>
        <strain evidence="2 3">DAU334</strain>
    </source>
</reference>
<evidence type="ECO:0000256" key="1">
    <source>
        <dbReference type="SAM" id="Phobius"/>
    </source>
</evidence>
<protein>
    <recommendedName>
        <fullName evidence="4">SPOR domain-containing protein</fullName>
    </recommendedName>
</protein>
<sequence>MGADEVSFNTMRKLKITIKGKTMNSKYIIALSLVLMALISISILTWGSNTKLANVVLANTNSTEVEKLPLEGKAFKYDSYHPYNIGFDLDNALASALSEMDEGYDLLVNSTVNVQSYYLIVYFSKYFTVQGTALQSAELKKQMSDEAYQNWLISSNVINIAGDTQSAALK</sequence>
<keyword evidence="1" id="KW-1133">Transmembrane helix</keyword>
<dbReference type="Proteomes" id="UP001529491">
    <property type="component" value="Chromosome"/>
</dbReference>
<keyword evidence="1" id="KW-0812">Transmembrane</keyword>
<dbReference type="EMBL" id="CP136522">
    <property type="protein sequence ID" value="WOT06756.1"/>
    <property type="molecule type" value="Genomic_DNA"/>
</dbReference>
<gene>
    <name evidence="2" type="ORF">RGE70_08405</name>
</gene>
<evidence type="ECO:0000313" key="2">
    <source>
        <dbReference type="EMBL" id="WOT06756.1"/>
    </source>
</evidence>
<proteinExistence type="predicted"/>
<evidence type="ECO:0000313" key="3">
    <source>
        <dbReference type="Proteomes" id="UP001529491"/>
    </source>
</evidence>
<dbReference type="RefSeq" id="WP_160178543.1">
    <property type="nucleotide sequence ID" value="NZ_CP136522.1"/>
</dbReference>
<keyword evidence="1" id="KW-0472">Membrane</keyword>
<feature type="transmembrane region" description="Helical" evidence="1">
    <location>
        <begin position="27"/>
        <end position="47"/>
    </location>
</feature>
<keyword evidence="3" id="KW-1185">Reference proteome</keyword>
<organism evidence="2 3">
    <name type="scientific">Shewanella youngdeokensis</name>
    <dbReference type="NCBI Taxonomy" id="2999068"/>
    <lineage>
        <taxon>Bacteria</taxon>
        <taxon>Pseudomonadati</taxon>
        <taxon>Pseudomonadota</taxon>
        <taxon>Gammaproteobacteria</taxon>
        <taxon>Alteromonadales</taxon>
        <taxon>Shewanellaceae</taxon>
        <taxon>Shewanella</taxon>
    </lineage>
</organism>
<accession>A0ABZ0K2Q4</accession>